<protein>
    <recommendedName>
        <fullName evidence="4">Phage replisome organizer</fullName>
    </recommendedName>
</protein>
<gene>
    <name evidence="2" type="ORF">AB3U87_11420</name>
</gene>
<reference evidence="2 3" key="1">
    <citation type="submission" date="2024-07" db="EMBL/GenBank/DDBJ databases">
        <title>Novel bacterial strain Erwinia sp. OPT-41 promoting growth of various crops.</title>
        <authorList>
            <person name="Egorshina A."/>
            <person name="Lukyantsev M.A."/>
            <person name="Golubev S.N."/>
            <person name="Muratova A.Y."/>
            <person name="Bulygina E.A."/>
        </authorList>
    </citation>
    <scope>NUCLEOTIDE SEQUENCE [LARGE SCALE GENOMIC DNA]</scope>
    <source>
        <strain evidence="2 3">OPT-41</strain>
    </source>
</reference>
<name>A0ABW7CNJ4_9GAMM</name>
<keyword evidence="3" id="KW-1185">Reference proteome</keyword>
<evidence type="ECO:0008006" key="4">
    <source>
        <dbReference type="Google" id="ProtNLM"/>
    </source>
</evidence>
<evidence type="ECO:0000313" key="3">
    <source>
        <dbReference type="Proteomes" id="UP001605250"/>
    </source>
</evidence>
<accession>A0ABW7CNJ4</accession>
<feature type="compositionally biased region" description="Basic and acidic residues" evidence="1">
    <location>
        <begin position="128"/>
        <end position="150"/>
    </location>
</feature>
<dbReference type="Proteomes" id="UP001605250">
    <property type="component" value="Unassembled WGS sequence"/>
</dbReference>
<proteinExistence type="predicted"/>
<dbReference type="RefSeq" id="WP_394149033.1">
    <property type="nucleotide sequence ID" value="NZ_JBGCUC010000009.1"/>
</dbReference>
<dbReference type="EMBL" id="JBGCUC010000009">
    <property type="protein sequence ID" value="MFG6076966.1"/>
    <property type="molecule type" value="Genomic_DNA"/>
</dbReference>
<comment type="caution">
    <text evidence="2">The sequence shown here is derived from an EMBL/GenBank/DDBJ whole genome shotgun (WGS) entry which is preliminary data.</text>
</comment>
<feature type="region of interest" description="Disordered" evidence="1">
    <location>
        <begin position="100"/>
        <end position="150"/>
    </location>
</feature>
<evidence type="ECO:0000256" key="1">
    <source>
        <dbReference type="SAM" id="MobiDB-lite"/>
    </source>
</evidence>
<feature type="region of interest" description="Disordered" evidence="1">
    <location>
        <begin position="316"/>
        <end position="340"/>
    </location>
</feature>
<organism evidence="2 3">
    <name type="scientific">Erwinia plantamica</name>
    <dbReference type="NCBI Taxonomy" id="3237104"/>
    <lineage>
        <taxon>Bacteria</taxon>
        <taxon>Pseudomonadati</taxon>
        <taxon>Pseudomonadota</taxon>
        <taxon>Gammaproteobacteria</taxon>
        <taxon>Enterobacterales</taxon>
        <taxon>Erwiniaceae</taxon>
        <taxon>Erwinia</taxon>
    </lineage>
</organism>
<evidence type="ECO:0000313" key="2">
    <source>
        <dbReference type="EMBL" id="MFG6076966.1"/>
    </source>
</evidence>
<sequence>MANSWLRLWHDMPNDPKWRTIAKASGQPIALVQAIYLQLLVSAAQNPVTDSNGVTSRHVTVTNEDIASALDVTERHVVDVISAMQGRVLDGTIITGWDKRQAPATGQRSSGRPVMTAAERARKYRERKKAEGEKEASITSRHEASRDVTRVTPQIREEEIIKDKDLKPKDLLPGAKKQLQADAKPPAEIFITLPLSGGGGEYPVSTDFIAEMAGLYPAVDIRQQLRNMRGWLDSNPKKTKTSRGIRKFITNWLQREQDSPHRIHREVIHVPANGESLAERQLRAGREQWLREQQEQYERGGYASVAAVGFDDQNLLEPLDYEKRQPAEPAMGNPDGGDDI</sequence>